<gene>
    <name evidence="2" type="ORF">J2I48_18585</name>
</gene>
<feature type="region of interest" description="Disordered" evidence="1">
    <location>
        <begin position="19"/>
        <end position="51"/>
    </location>
</feature>
<organism evidence="2 3">
    <name type="scientific">Fibrella aquatilis</name>
    <dbReference type="NCBI Taxonomy" id="2817059"/>
    <lineage>
        <taxon>Bacteria</taxon>
        <taxon>Pseudomonadati</taxon>
        <taxon>Bacteroidota</taxon>
        <taxon>Cytophagia</taxon>
        <taxon>Cytophagales</taxon>
        <taxon>Spirosomataceae</taxon>
        <taxon>Fibrella</taxon>
    </lineage>
</organism>
<dbReference type="Proteomes" id="UP000664795">
    <property type="component" value="Unassembled WGS sequence"/>
</dbReference>
<reference evidence="2 3" key="1">
    <citation type="submission" date="2021-03" db="EMBL/GenBank/DDBJ databases">
        <title>Fibrella sp. HMF5036 genome sequencing and assembly.</title>
        <authorList>
            <person name="Kang H."/>
            <person name="Kim H."/>
            <person name="Bae S."/>
            <person name="Joh K."/>
        </authorList>
    </citation>
    <scope>NUCLEOTIDE SEQUENCE [LARGE SCALE GENOMIC DNA]</scope>
    <source>
        <strain evidence="2 3">HMF5036</strain>
    </source>
</reference>
<comment type="caution">
    <text evidence="2">The sequence shown here is derived from an EMBL/GenBank/DDBJ whole genome shotgun (WGS) entry which is preliminary data.</text>
</comment>
<protein>
    <submittedName>
        <fullName evidence="2">Uncharacterized protein</fullName>
    </submittedName>
</protein>
<name>A0A939K110_9BACT</name>
<feature type="compositionally biased region" description="Polar residues" evidence="1">
    <location>
        <begin position="32"/>
        <end position="41"/>
    </location>
</feature>
<dbReference type="AlphaFoldDB" id="A0A939K110"/>
<proteinExistence type="predicted"/>
<keyword evidence="3" id="KW-1185">Reference proteome</keyword>
<sequence length="51" mass="5464">MKTYLRLLPLVARLSIGCTPGDNSPIEPERSLSLSATNPTVTALPKKGNLE</sequence>
<dbReference type="RefSeq" id="WP_207336990.1">
    <property type="nucleotide sequence ID" value="NZ_JAFMYU010000016.1"/>
</dbReference>
<dbReference type="EMBL" id="JAFMYU010000016">
    <property type="protein sequence ID" value="MBO0933023.1"/>
    <property type="molecule type" value="Genomic_DNA"/>
</dbReference>
<evidence type="ECO:0000313" key="3">
    <source>
        <dbReference type="Proteomes" id="UP000664795"/>
    </source>
</evidence>
<evidence type="ECO:0000256" key="1">
    <source>
        <dbReference type="SAM" id="MobiDB-lite"/>
    </source>
</evidence>
<accession>A0A939K110</accession>
<evidence type="ECO:0000313" key="2">
    <source>
        <dbReference type="EMBL" id="MBO0933023.1"/>
    </source>
</evidence>